<dbReference type="PANTHER" id="PTHR47506:SF6">
    <property type="entry name" value="HTH-TYPE TRANSCRIPTIONAL REPRESSOR NEMR"/>
    <property type="match status" value="1"/>
</dbReference>
<accession>A0ABU8E1R8</accession>
<evidence type="ECO:0000256" key="1">
    <source>
        <dbReference type="ARBA" id="ARBA00022491"/>
    </source>
</evidence>
<dbReference type="InterPro" id="IPR039538">
    <property type="entry name" value="BetI_C"/>
</dbReference>
<keyword evidence="8" id="KW-1185">Reference proteome</keyword>
<dbReference type="InterPro" id="IPR036271">
    <property type="entry name" value="Tet_transcr_reg_TetR-rel_C_sf"/>
</dbReference>
<gene>
    <name evidence="7" type="ORF">TEK04_20055</name>
</gene>
<dbReference type="Proteomes" id="UP001361570">
    <property type="component" value="Unassembled WGS sequence"/>
</dbReference>
<dbReference type="InterPro" id="IPR001647">
    <property type="entry name" value="HTH_TetR"/>
</dbReference>
<proteinExistence type="predicted"/>
<name>A0ABU8E1R8_9ACTN</name>
<comment type="caution">
    <text evidence="7">The sequence shown here is derived from an EMBL/GenBank/DDBJ whole genome shotgun (WGS) entry which is preliminary data.</text>
</comment>
<dbReference type="SUPFAM" id="SSF46689">
    <property type="entry name" value="Homeodomain-like"/>
    <property type="match status" value="1"/>
</dbReference>
<dbReference type="PANTHER" id="PTHR47506">
    <property type="entry name" value="TRANSCRIPTIONAL REGULATORY PROTEIN"/>
    <property type="match status" value="1"/>
</dbReference>
<dbReference type="PRINTS" id="PR00455">
    <property type="entry name" value="HTHTETR"/>
</dbReference>
<dbReference type="EMBL" id="JBAPLU010000032">
    <property type="protein sequence ID" value="MEI4274023.1"/>
    <property type="molecule type" value="Genomic_DNA"/>
</dbReference>
<keyword evidence="1" id="KW-0678">Repressor</keyword>
<organism evidence="7 8">
    <name type="scientific">Klenkia sesuvii</name>
    <dbReference type="NCBI Taxonomy" id="3103137"/>
    <lineage>
        <taxon>Bacteria</taxon>
        <taxon>Bacillati</taxon>
        <taxon>Actinomycetota</taxon>
        <taxon>Actinomycetes</taxon>
        <taxon>Geodermatophilales</taxon>
        <taxon>Geodermatophilaceae</taxon>
        <taxon>Klenkia</taxon>
    </lineage>
</organism>
<dbReference type="InterPro" id="IPR009057">
    <property type="entry name" value="Homeodomain-like_sf"/>
</dbReference>
<keyword evidence="3 5" id="KW-0238">DNA-binding</keyword>
<protein>
    <submittedName>
        <fullName evidence="7">TetR/AcrR family transcriptional regulator</fullName>
    </submittedName>
</protein>
<reference evidence="7 8" key="1">
    <citation type="submission" date="2024-03" db="EMBL/GenBank/DDBJ databases">
        <title>Draft genome sequence of Klenkia sp. LSe6-5.</title>
        <authorList>
            <person name="Duangmal K."/>
            <person name="Chantavorakit T."/>
        </authorList>
    </citation>
    <scope>NUCLEOTIDE SEQUENCE [LARGE SCALE GENOMIC DNA]</scope>
    <source>
        <strain evidence="7 8">LSe6-5</strain>
    </source>
</reference>
<evidence type="ECO:0000256" key="2">
    <source>
        <dbReference type="ARBA" id="ARBA00023015"/>
    </source>
</evidence>
<dbReference type="PROSITE" id="PS50977">
    <property type="entry name" value="HTH_TETR_2"/>
    <property type="match status" value="1"/>
</dbReference>
<evidence type="ECO:0000259" key="6">
    <source>
        <dbReference type="PROSITE" id="PS50977"/>
    </source>
</evidence>
<feature type="DNA-binding region" description="H-T-H motif" evidence="5">
    <location>
        <begin position="36"/>
        <end position="55"/>
    </location>
</feature>
<evidence type="ECO:0000313" key="8">
    <source>
        <dbReference type="Proteomes" id="UP001361570"/>
    </source>
</evidence>
<evidence type="ECO:0000256" key="4">
    <source>
        <dbReference type="ARBA" id="ARBA00023163"/>
    </source>
</evidence>
<keyword evidence="2" id="KW-0805">Transcription regulation</keyword>
<evidence type="ECO:0000256" key="5">
    <source>
        <dbReference type="PROSITE-ProRule" id="PRU00335"/>
    </source>
</evidence>
<feature type="domain" description="HTH tetR-type" evidence="6">
    <location>
        <begin position="13"/>
        <end position="73"/>
    </location>
</feature>
<dbReference type="Gene3D" id="1.10.357.10">
    <property type="entry name" value="Tetracycline Repressor, domain 2"/>
    <property type="match status" value="1"/>
</dbReference>
<evidence type="ECO:0000313" key="7">
    <source>
        <dbReference type="EMBL" id="MEI4274023.1"/>
    </source>
</evidence>
<sequence length="215" mass="23679">MAERIEGLRLPRTQRRQQILTAAAQAFAETGFHGTSLADVATRVGVSQPGLLHHFPSKQALILAVLEERDAEDARYLDEVFQQADPSVVDWLVVLCAKNAQRPELVQLYTVAAAESLDPAHPAHEFFQRRYQRIRQVLAARIELDQQKGLIDPVHVPEDLASELVALMDGLQLQWLMRPPVDMCGLLRRRLARLSAAAGVAAGVAAGHGGDRSDD</sequence>
<evidence type="ECO:0000256" key="3">
    <source>
        <dbReference type="ARBA" id="ARBA00023125"/>
    </source>
</evidence>
<keyword evidence="4" id="KW-0804">Transcription</keyword>
<dbReference type="Pfam" id="PF00440">
    <property type="entry name" value="TetR_N"/>
    <property type="match status" value="1"/>
</dbReference>
<dbReference type="SUPFAM" id="SSF48498">
    <property type="entry name" value="Tetracyclin repressor-like, C-terminal domain"/>
    <property type="match status" value="1"/>
</dbReference>
<dbReference type="Pfam" id="PF13977">
    <property type="entry name" value="TetR_C_6"/>
    <property type="match status" value="1"/>
</dbReference>
<dbReference type="RefSeq" id="WP_336406139.1">
    <property type="nucleotide sequence ID" value="NZ_JBAPLU010000032.1"/>
</dbReference>